<dbReference type="InterPro" id="IPR051058">
    <property type="entry name" value="GDSL_Est/Lipase"/>
</dbReference>
<dbReference type="PANTHER" id="PTHR45648:SF85">
    <property type="entry name" value="A, PUTATIVE (AFU_ORTHOLOGUE AFUA_2G10760)-RELATED"/>
    <property type="match status" value="1"/>
</dbReference>
<dbReference type="GO" id="GO:0016788">
    <property type="term" value="F:hydrolase activity, acting on ester bonds"/>
    <property type="evidence" value="ECO:0007669"/>
    <property type="project" value="InterPro"/>
</dbReference>
<dbReference type="EMBL" id="MU853925">
    <property type="protein sequence ID" value="KAK3935410.1"/>
    <property type="molecule type" value="Genomic_DNA"/>
</dbReference>
<evidence type="ECO:0000313" key="3">
    <source>
        <dbReference type="EMBL" id="KAK3935410.1"/>
    </source>
</evidence>
<feature type="signal peptide" evidence="2">
    <location>
        <begin position="1"/>
        <end position="25"/>
    </location>
</feature>
<keyword evidence="4" id="KW-1185">Reference proteome</keyword>
<evidence type="ECO:0000256" key="1">
    <source>
        <dbReference type="ARBA" id="ARBA00022801"/>
    </source>
</evidence>
<evidence type="ECO:0000313" key="4">
    <source>
        <dbReference type="Proteomes" id="UP001303473"/>
    </source>
</evidence>
<dbReference type="PROSITE" id="PS51318">
    <property type="entry name" value="TAT"/>
    <property type="match status" value="1"/>
</dbReference>
<reference evidence="4" key="1">
    <citation type="journal article" date="2023" name="Mol. Phylogenet. Evol.">
        <title>Genome-scale phylogeny and comparative genomics of the fungal order Sordariales.</title>
        <authorList>
            <person name="Hensen N."/>
            <person name="Bonometti L."/>
            <person name="Westerberg I."/>
            <person name="Brannstrom I.O."/>
            <person name="Guillou S."/>
            <person name="Cros-Aarteil S."/>
            <person name="Calhoun S."/>
            <person name="Haridas S."/>
            <person name="Kuo A."/>
            <person name="Mondo S."/>
            <person name="Pangilinan J."/>
            <person name="Riley R."/>
            <person name="LaButti K."/>
            <person name="Andreopoulos B."/>
            <person name="Lipzen A."/>
            <person name="Chen C."/>
            <person name="Yan M."/>
            <person name="Daum C."/>
            <person name="Ng V."/>
            <person name="Clum A."/>
            <person name="Steindorff A."/>
            <person name="Ohm R.A."/>
            <person name="Martin F."/>
            <person name="Silar P."/>
            <person name="Natvig D.O."/>
            <person name="Lalanne C."/>
            <person name="Gautier V."/>
            <person name="Ament-Velasquez S.L."/>
            <person name="Kruys A."/>
            <person name="Hutchinson M.I."/>
            <person name="Powell A.J."/>
            <person name="Barry K."/>
            <person name="Miller A.N."/>
            <person name="Grigoriev I.V."/>
            <person name="Debuchy R."/>
            <person name="Gladieux P."/>
            <person name="Hiltunen Thoren M."/>
            <person name="Johannesson H."/>
        </authorList>
    </citation>
    <scope>NUCLEOTIDE SEQUENCE [LARGE SCALE GENOMIC DNA]</scope>
    <source>
        <strain evidence="4">CBS 340.73</strain>
    </source>
</reference>
<organism evidence="3 4">
    <name type="scientific">Diplogelasinospora grovesii</name>
    <dbReference type="NCBI Taxonomy" id="303347"/>
    <lineage>
        <taxon>Eukaryota</taxon>
        <taxon>Fungi</taxon>
        <taxon>Dikarya</taxon>
        <taxon>Ascomycota</taxon>
        <taxon>Pezizomycotina</taxon>
        <taxon>Sordariomycetes</taxon>
        <taxon>Sordariomycetidae</taxon>
        <taxon>Sordariales</taxon>
        <taxon>Diplogelasinosporaceae</taxon>
        <taxon>Diplogelasinospora</taxon>
    </lineage>
</organism>
<proteinExistence type="predicted"/>
<dbReference type="Pfam" id="PF00657">
    <property type="entry name" value="Lipase_GDSL"/>
    <property type="match status" value="1"/>
</dbReference>
<sequence>MDSCSSLRQILALAACAAASVAVAATLPASQAPFSWERTKYLIAFGDSYTYVQGTAGRQNFSFIGDYLPGNFAYTPEQLLENKIVQNFTGTAEGGPNWVEFLTGCGVSPGLTSPMTCTRQLWDFAFAGADVSEEFTPLHHNYTVPLVNQTQQFLTYAQPVLKRKLRINPARTLVVVWIGINDISDTASYNSTVVPSFAAFYDSIISTVFRSSVAPLVEQGGHRNFLFINLPPLDRTPSNAAKTADNRSPNATMVGWWNDALARHARDFATTYKSAAVTAMVYDANAFLNGVLDHPSAYGITNTTAYCAGYTQLDVLTDPAKYGCPVPINQYFWFNGGHMTSHVHEVMASDIERFLVAHSAQGGR</sequence>
<dbReference type="AlphaFoldDB" id="A0AAN6MXN4"/>
<gene>
    <name evidence="3" type="ORF">QBC46DRAFT_271836</name>
</gene>
<keyword evidence="2" id="KW-0732">Signal</keyword>
<dbReference type="InterPro" id="IPR001087">
    <property type="entry name" value="GDSL"/>
</dbReference>
<dbReference type="SUPFAM" id="SSF52266">
    <property type="entry name" value="SGNH hydrolase"/>
    <property type="match status" value="1"/>
</dbReference>
<dbReference type="CDD" id="cd01846">
    <property type="entry name" value="fatty_acyltransferase_like"/>
    <property type="match status" value="1"/>
</dbReference>
<dbReference type="Gene3D" id="3.40.50.1110">
    <property type="entry name" value="SGNH hydrolase"/>
    <property type="match status" value="1"/>
</dbReference>
<feature type="chain" id="PRO_5042936511" evidence="2">
    <location>
        <begin position="26"/>
        <end position="364"/>
    </location>
</feature>
<keyword evidence="1" id="KW-0378">Hydrolase</keyword>
<accession>A0AAN6MXN4</accession>
<name>A0AAN6MXN4_9PEZI</name>
<comment type="caution">
    <text evidence="3">The sequence shown here is derived from an EMBL/GenBank/DDBJ whole genome shotgun (WGS) entry which is preliminary data.</text>
</comment>
<dbReference type="InterPro" id="IPR006311">
    <property type="entry name" value="TAT_signal"/>
</dbReference>
<protein>
    <submittedName>
        <fullName evidence="3">Lysophospholipase A</fullName>
    </submittedName>
</protein>
<dbReference type="Proteomes" id="UP001303473">
    <property type="component" value="Unassembled WGS sequence"/>
</dbReference>
<dbReference type="InterPro" id="IPR036514">
    <property type="entry name" value="SGNH_hydro_sf"/>
</dbReference>
<dbReference type="PANTHER" id="PTHR45648">
    <property type="entry name" value="GDSL LIPASE/ACYLHYDROLASE FAMILY PROTEIN (AFU_ORTHOLOGUE AFUA_4G14700)"/>
    <property type="match status" value="1"/>
</dbReference>
<evidence type="ECO:0000256" key="2">
    <source>
        <dbReference type="SAM" id="SignalP"/>
    </source>
</evidence>